<evidence type="ECO:0000313" key="1">
    <source>
        <dbReference type="EMBL" id="KAF5331075.1"/>
    </source>
</evidence>
<sequence>MAELIRSAKSASKWTDYDLQTYNIIITPTPPETFFQGHESPSLGHLDQAILSLPVTGVPFPHLSQEGSAFRSHLRTATRGMSQGRAANAQLAVSTLRLLGYETGEVGTLIGFTNSLDVCGKTWKLRMDVCIGKFVADTTLLVLEQDKSKRGVPSQVDARVVVAAIAVFQSNNASRVESGRPVLDSMTIPCTTMTGTVPAFYLIPVSKRLSDAVRTGQYPEVPTHVSKCSTATTPQDGMADPLFRQLVLRRFLAFLPIAKNHWEQFV</sequence>
<dbReference type="Proteomes" id="UP000567179">
    <property type="component" value="Unassembled WGS sequence"/>
</dbReference>
<proteinExistence type="predicted"/>
<protein>
    <submittedName>
        <fullName evidence="1">Uncharacterized protein</fullName>
    </submittedName>
</protein>
<accession>A0A8H5FBN9</accession>
<name>A0A8H5FBN9_9AGAR</name>
<gene>
    <name evidence="1" type="ORF">D9619_005540</name>
</gene>
<evidence type="ECO:0000313" key="2">
    <source>
        <dbReference type="Proteomes" id="UP000567179"/>
    </source>
</evidence>
<dbReference type="EMBL" id="JAACJJ010000001">
    <property type="protein sequence ID" value="KAF5331075.1"/>
    <property type="molecule type" value="Genomic_DNA"/>
</dbReference>
<dbReference type="AlphaFoldDB" id="A0A8H5FBN9"/>
<organism evidence="1 2">
    <name type="scientific">Psilocybe cf. subviscida</name>
    <dbReference type="NCBI Taxonomy" id="2480587"/>
    <lineage>
        <taxon>Eukaryota</taxon>
        <taxon>Fungi</taxon>
        <taxon>Dikarya</taxon>
        <taxon>Basidiomycota</taxon>
        <taxon>Agaricomycotina</taxon>
        <taxon>Agaricomycetes</taxon>
        <taxon>Agaricomycetidae</taxon>
        <taxon>Agaricales</taxon>
        <taxon>Agaricineae</taxon>
        <taxon>Strophariaceae</taxon>
        <taxon>Psilocybe</taxon>
    </lineage>
</organism>
<reference evidence="1 2" key="1">
    <citation type="journal article" date="2020" name="ISME J.">
        <title>Uncovering the hidden diversity of litter-decomposition mechanisms in mushroom-forming fungi.</title>
        <authorList>
            <person name="Floudas D."/>
            <person name="Bentzer J."/>
            <person name="Ahren D."/>
            <person name="Johansson T."/>
            <person name="Persson P."/>
            <person name="Tunlid A."/>
        </authorList>
    </citation>
    <scope>NUCLEOTIDE SEQUENCE [LARGE SCALE GENOMIC DNA]</scope>
    <source>
        <strain evidence="1 2">CBS 101986</strain>
    </source>
</reference>
<comment type="caution">
    <text evidence="1">The sequence shown here is derived from an EMBL/GenBank/DDBJ whole genome shotgun (WGS) entry which is preliminary data.</text>
</comment>
<keyword evidence="2" id="KW-1185">Reference proteome</keyword>
<dbReference type="OrthoDB" id="1933281at2759"/>